<evidence type="ECO:0000256" key="4">
    <source>
        <dbReference type="ARBA" id="ARBA00013858"/>
    </source>
</evidence>
<comment type="subunit">
    <text evidence="7">Heterotetramer of 2 MoaD subunits and 2 MoaE subunits. Also stable as homodimer. The enzyme changes between these two forms during catalysis.</text>
</comment>
<dbReference type="EMBL" id="FR904237">
    <property type="protein sequence ID" value="CDG48749.1"/>
    <property type="molecule type" value="Genomic_DNA"/>
</dbReference>
<evidence type="ECO:0000313" key="13">
    <source>
        <dbReference type="EMBL" id="CDG48749.1"/>
    </source>
</evidence>
<dbReference type="NCBIfam" id="NF007959">
    <property type="entry name" value="PRK10678.1"/>
    <property type="match status" value="1"/>
</dbReference>
<dbReference type="FunFam" id="3.90.1170.40:FF:000001">
    <property type="entry name" value="Molybdopterin synthase catalytic subunit MoaE"/>
    <property type="match status" value="1"/>
</dbReference>
<protein>
    <recommendedName>
        <fullName evidence="4">Molybdopterin synthase catalytic subunit</fullName>
        <ecNumber evidence="3">2.8.1.12</ecNumber>
    </recommendedName>
    <alternativeName>
        <fullName evidence="10">MPT synthase subunit 2</fullName>
    </alternativeName>
    <alternativeName>
        <fullName evidence="8">Molybdenum cofactor biosynthesis protein E</fullName>
    </alternativeName>
    <alternativeName>
        <fullName evidence="9">Molybdopterin-converting factor large subunit</fullName>
    </alternativeName>
    <alternativeName>
        <fullName evidence="11">Molybdopterin-converting factor subunit 2</fullName>
    </alternativeName>
</protein>
<dbReference type="EC" id="2.8.1.12" evidence="3"/>
<name>A0A068RF63_9GAMM</name>
<comment type="similarity">
    <text evidence="2">Belongs to the MoaE family.</text>
</comment>
<dbReference type="InterPro" id="IPR003448">
    <property type="entry name" value="Mopterin_biosynth_MoaE"/>
</dbReference>
<evidence type="ECO:0000256" key="5">
    <source>
        <dbReference type="ARBA" id="ARBA00022679"/>
    </source>
</evidence>
<dbReference type="PANTHER" id="PTHR23404">
    <property type="entry name" value="MOLYBDOPTERIN SYNTHASE RELATED"/>
    <property type="match status" value="1"/>
</dbReference>
<dbReference type="Gene3D" id="3.90.1170.40">
    <property type="entry name" value="Molybdopterin biosynthesis MoaE subunit"/>
    <property type="match status" value="1"/>
</dbReference>
<evidence type="ECO:0000256" key="11">
    <source>
        <dbReference type="ARBA" id="ARBA00032474"/>
    </source>
</evidence>
<evidence type="ECO:0000256" key="9">
    <source>
        <dbReference type="ARBA" id="ARBA00030407"/>
    </source>
</evidence>
<evidence type="ECO:0000256" key="7">
    <source>
        <dbReference type="ARBA" id="ARBA00026066"/>
    </source>
</evidence>
<sequence length="153" mass="17066">MENTRIRVGEAPFSIGDEYQWLAQRDDDGAVVTFIGKVRNHNLGADVSALTLEHYPGMSEKALAEIVAQARGRWPLQRVTVIHRVGVLFPGDEIVFVGVTSAHRNMAFAANAFIMDDLKTRAPFWKCETTSQGDRWVDARASDHRAAGSWRRG</sequence>
<dbReference type="UniPathway" id="UPA00344"/>
<dbReference type="AlphaFoldDB" id="A0A068RF63"/>
<keyword evidence="6" id="KW-0501">Molybdenum cofactor biosynthesis</keyword>
<evidence type="ECO:0000256" key="6">
    <source>
        <dbReference type="ARBA" id="ARBA00023150"/>
    </source>
</evidence>
<evidence type="ECO:0000256" key="3">
    <source>
        <dbReference type="ARBA" id="ARBA00011950"/>
    </source>
</evidence>
<keyword evidence="5 13" id="KW-0808">Transferase</keyword>
<evidence type="ECO:0000256" key="1">
    <source>
        <dbReference type="ARBA" id="ARBA00005046"/>
    </source>
</evidence>
<dbReference type="RefSeq" id="WP_061770829.1">
    <property type="nucleotide sequence ID" value="NZ_FR904237.1"/>
</dbReference>
<dbReference type="SUPFAM" id="SSF54690">
    <property type="entry name" value="Molybdopterin synthase subunit MoaE"/>
    <property type="match status" value="1"/>
</dbReference>
<evidence type="ECO:0000256" key="2">
    <source>
        <dbReference type="ARBA" id="ARBA00005426"/>
    </source>
</evidence>
<dbReference type="GO" id="GO:0006777">
    <property type="term" value="P:Mo-molybdopterin cofactor biosynthetic process"/>
    <property type="evidence" value="ECO:0007669"/>
    <property type="project" value="UniProtKB-KW"/>
</dbReference>
<dbReference type="InterPro" id="IPR036563">
    <property type="entry name" value="MoaE_sf"/>
</dbReference>
<gene>
    <name evidence="13" type="primary">moaE</name>
    <name evidence="13" type="ORF">SCTVLC_2080</name>
</gene>
<evidence type="ECO:0000256" key="12">
    <source>
        <dbReference type="ARBA" id="ARBA00049878"/>
    </source>
</evidence>
<evidence type="ECO:0000256" key="8">
    <source>
        <dbReference type="ARBA" id="ARBA00029745"/>
    </source>
</evidence>
<dbReference type="Pfam" id="PF02391">
    <property type="entry name" value="MoaE"/>
    <property type="match status" value="1"/>
</dbReference>
<dbReference type="OrthoDB" id="9803224at2"/>
<proteinExistence type="inferred from homology"/>
<comment type="pathway">
    <text evidence="1">Cofactor biosynthesis; molybdopterin biosynthesis.</text>
</comment>
<dbReference type="GO" id="GO:0030366">
    <property type="term" value="F:molybdopterin synthase activity"/>
    <property type="evidence" value="ECO:0007669"/>
    <property type="project" value="UniProtKB-EC"/>
</dbReference>
<reference evidence="13" key="2">
    <citation type="journal article" date="2014" name="Genome Biol. Evol.">
        <title>Settling down: the genome of Serratia symbiotica from the aphid Cinara tujafilina zooms in on the process of accommodation to a cooperative intracellular life.</title>
        <authorList>
            <person name="Manzano-Marin A."/>
            <person name="Latorre A."/>
        </authorList>
    </citation>
    <scope>NUCLEOTIDE SEQUENCE</scope>
    <source>
        <strain evidence="13">SCt-VLC</strain>
    </source>
</reference>
<organism evidence="13">
    <name type="scientific">Serratia symbiotica SCt-VLC</name>
    <dbReference type="NCBI Taxonomy" id="1347341"/>
    <lineage>
        <taxon>Bacteria</taxon>
        <taxon>Pseudomonadati</taxon>
        <taxon>Pseudomonadota</taxon>
        <taxon>Gammaproteobacteria</taxon>
        <taxon>Enterobacterales</taxon>
        <taxon>Yersiniaceae</taxon>
        <taxon>Serratia</taxon>
        <taxon>Serratia symbiotica</taxon>
    </lineage>
</organism>
<accession>A0A068RF63</accession>
<reference evidence="13" key="1">
    <citation type="submission" date="2013-06" db="EMBL/GenBank/DDBJ databases">
        <authorList>
            <person name="Mazano-Marin A."/>
        </authorList>
    </citation>
    <scope>NUCLEOTIDE SEQUENCE</scope>
    <source>
        <strain evidence="13">SCt-VLC</strain>
    </source>
</reference>
<dbReference type="CDD" id="cd00756">
    <property type="entry name" value="MoaE"/>
    <property type="match status" value="1"/>
</dbReference>
<evidence type="ECO:0000256" key="10">
    <source>
        <dbReference type="ARBA" id="ARBA00030781"/>
    </source>
</evidence>
<comment type="catalytic activity">
    <reaction evidence="12">
        <text>2 [molybdopterin-synthase sulfur-carrier protein]-C-terminal-Gly-aminoethanethioate + cyclic pyranopterin phosphate + H2O = molybdopterin + 2 [molybdopterin-synthase sulfur-carrier protein]-C-terminal Gly-Gly + 2 H(+)</text>
        <dbReference type="Rhea" id="RHEA:26333"/>
        <dbReference type="Rhea" id="RHEA-COMP:12202"/>
        <dbReference type="Rhea" id="RHEA-COMP:19907"/>
        <dbReference type="ChEBI" id="CHEBI:15377"/>
        <dbReference type="ChEBI" id="CHEBI:15378"/>
        <dbReference type="ChEBI" id="CHEBI:58698"/>
        <dbReference type="ChEBI" id="CHEBI:59648"/>
        <dbReference type="ChEBI" id="CHEBI:90778"/>
        <dbReference type="ChEBI" id="CHEBI:232372"/>
        <dbReference type="EC" id="2.8.1.12"/>
    </reaction>
</comment>